<feature type="transmembrane region" description="Helical" evidence="7">
    <location>
        <begin position="155"/>
        <end position="173"/>
    </location>
</feature>
<dbReference type="RefSeq" id="WP_188861189.1">
    <property type="nucleotide sequence ID" value="NZ_BMLT01000006.1"/>
</dbReference>
<feature type="transmembrane region" description="Helical" evidence="7">
    <location>
        <begin position="429"/>
        <end position="452"/>
    </location>
</feature>
<keyword evidence="9" id="KW-1185">Reference proteome</keyword>
<dbReference type="PIRSF" id="PIRSF006060">
    <property type="entry name" value="AA_transporter"/>
    <property type="match status" value="1"/>
</dbReference>
<evidence type="ECO:0000256" key="7">
    <source>
        <dbReference type="SAM" id="Phobius"/>
    </source>
</evidence>
<dbReference type="EMBL" id="BMLT01000006">
    <property type="protein sequence ID" value="GGO83546.1"/>
    <property type="molecule type" value="Genomic_DNA"/>
</dbReference>
<evidence type="ECO:0000256" key="5">
    <source>
        <dbReference type="ARBA" id="ARBA00022989"/>
    </source>
</evidence>
<proteinExistence type="predicted"/>
<feature type="transmembrane region" description="Helical" evidence="7">
    <location>
        <begin position="268"/>
        <end position="291"/>
    </location>
</feature>
<feature type="transmembrane region" description="Helical" evidence="7">
    <location>
        <begin position="12"/>
        <end position="35"/>
    </location>
</feature>
<feature type="transmembrane region" description="Helical" evidence="7">
    <location>
        <begin position="403"/>
        <end position="423"/>
    </location>
</feature>
<evidence type="ECO:0000256" key="3">
    <source>
        <dbReference type="ARBA" id="ARBA00022475"/>
    </source>
</evidence>
<dbReference type="PANTHER" id="PTHR42770:SF15">
    <property type="entry name" value="GLUTAMATE_GAMMA-AMINOBUTYRATE ANTIPORTER-RELATED"/>
    <property type="match status" value="1"/>
</dbReference>
<keyword evidence="2" id="KW-0813">Transport</keyword>
<dbReference type="Pfam" id="PF13520">
    <property type="entry name" value="AA_permease_2"/>
    <property type="match status" value="1"/>
</dbReference>
<keyword evidence="5 7" id="KW-1133">Transmembrane helix</keyword>
<dbReference type="PANTHER" id="PTHR42770">
    <property type="entry name" value="AMINO ACID TRANSPORTER-RELATED"/>
    <property type="match status" value="1"/>
</dbReference>
<comment type="caution">
    <text evidence="8">The sequence shown here is derived from an EMBL/GenBank/DDBJ whole genome shotgun (WGS) entry which is preliminary data.</text>
</comment>
<reference evidence="8 9" key="1">
    <citation type="journal article" date="2014" name="Int. J. Syst. Evol. Microbiol.">
        <title>Complete genome sequence of Corynebacterium casei LMG S-19264T (=DSM 44701T), isolated from a smear-ripened cheese.</title>
        <authorList>
            <consortium name="US DOE Joint Genome Institute (JGI-PGF)"/>
            <person name="Walter F."/>
            <person name="Albersmeier A."/>
            <person name="Kalinowski J."/>
            <person name="Ruckert C."/>
        </authorList>
    </citation>
    <scope>NUCLEOTIDE SEQUENCE [LARGE SCALE GENOMIC DNA]</scope>
    <source>
        <strain evidence="8 9">CGMCC 1.7286</strain>
    </source>
</reference>
<dbReference type="InterPro" id="IPR050367">
    <property type="entry name" value="APC_superfamily"/>
</dbReference>
<gene>
    <name evidence="8" type="ORF">GCM10011348_27580</name>
</gene>
<evidence type="ECO:0000256" key="1">
    <source>
        <dbReference type="ARBA" id="ARBA00004651"/>
    </source>
</evidence>
<comment type="subcellular location">
    <subcellularLocation>
        <location evidence="1">Cell membrane</location>
        <topology evidence="1">Multi-pass membrane protein</topology>
    </subcellularLocation>
</comment>
<feature type="transmembrane region" description="Helical" evidence="7">
    <location>
        <begin position="41"/>
        <end position="60"/>
    </location>
</feature>
<feature type="transmembrane region" description="Helical" evidence="7">
    <location>
        <begin position="356"/>
        <end position="382"/>
    </location>
</feature>
<organism evidence="8 9">
    <name type="scientific">Marinobacterium nitratireducens</name>
    <dbReference type="NCBI Taxonomy" id="518897"/>
    <lineage>
        <taxon>Bacteria</taxon>
        <taxon>Pseudomonadati</taxon>
        <taxon>Pseudomonadota</taxon>
        <taxon>Gammaproteobacteria</taxon>
        <taxon>Oceanospirillales</taxon>
        <taxon>Oceanospirillaceae</taxon>
        <taxon>Marinobacterium</taxon>
    </lineage>
</organism>
<evidence type="ECO:0000313" key="8">
    <source>
        <dbReference type="EMBL" id="GGO83546.1"/>
    </source>
</evidence>
<dbReference type="GO" id="GO:0005886">
    <property type="term" value="C:plasma membrane"/>
    <property type="evidence" value="ECO:0007669"/>
    <property type="project" value="UniProtKB-SubCell"/>
</dbReference>
<feature type="transmembrane region" description="Helical" evidence="7">
    <location>
        <begin position="193"/>
        <end position="215"/>
    </location>
</feature>
<dbReference type="AlphaFoldDB" id="A0A918DUA6"/>
<evidence type="ECO:0000256" key="4">
    <source>
        <dbReference type="ARBA" id="ARBA00022692"/>
    </source>
</evidence>
<keyword evidence="3" id="KW-1003">Cell membrane</keyword>
<evidence type="ECO:0000256" key="6">
    <source>
        <dbReference type="ARBA" id="ARBA00023136"/>
    </source>
</evidence>
<dbReference type="GO" id="GO:0022857">
    <property type="term" value="F:transmembrane transporter activity"/>
    <property type="evidence" value="ECO:0007669"/>
    <property type="project" value="InterPro"/>
</dbReference>
<name>A0A918DUA6_9GAMM</name>
<dbReference type="Proteomes" id="UP000599578">
    <property type="component" value="Unassembled WGS sequence"/>
</dbReference>
<accession>A0A918DUA6</accession>
<evidence type="ECO:0000256" key="2">
    <source>
        <dbReference type="ARBA" id="ARBA00022448"/>
    </source>
</evidence>
<evidence type="ECO:0000313" key="9">
    <source>
        <dbReference type="Proteomes" id="UP000599578"/>
    </source>
</evidence>
<dbReference type="InterPro" id="IPR002293">
    <property type="entry name" value="AA/rel_permease1"/>
</dbReference>
<feature type="transmembrane region" description="Helical" evidence="7">
    <location>
        <begin position="121"/>
        <end position="143"/>
    </location>
</feature>
<feature type="transmembrane region" description="Helical" evidence="7">
    <location>
        <begin position="90"/>
        <end position="115"/>
    </location>
</feature>
<feature type="transmembrane region" description="Helical" evidence="7">
    <location>
        <begin position="227"/>
        <end position="248"/>
    </location>
</feature>
<sequence>MTGSPNPKKTLSALDITLYTISAILLVDQIALSAAVGESAIFWWLVVLLIFFVPNTLITAELGTRYPEQGGIYAWIRDAFGARWGARITWLYWINIALWMPAVFIMFGAIFATLYWPALDLWGQIGIGLALCWLNAAINCLPLRMSKWIPNLGTPLKFLVILTLGAGGLWYGLQHGFANNLSLGHSLERLDEGLAYIPVIVYGCLGVELISAESAAIRNPHRSIPRAMLIAGLLTAACYIFGTLGVLAAVPAERIDTVDIIAVSLRELFGASALGEGLALVIGGAALLTFFSTMVTWTLGGNCAMAEAGAAREMPAAFARKHPRHGAPVGAALLTSLVSSTILLLYGFMAGSAEELFWTLFSFSAIVFLLPYIGMHLAYLKLRRRDAARADGFRIPGTRLHRLLSLNCILVLSAAIVLFFWVPGQPLDGVFAAQVGSGVLITLLIGEFLVYLGEKSRKEFDAAPARSRGDGTAREA</sequence>
<keyword evidence="4 7" id="KW-0812">Transmembrane</keyword>
<feature type="transmembrane region" description="Helical" evidence="7">
    <location>
        <begin position="329"/>
        <end position="350"/>
    </location>
</feature>
<dbReference type="Gene3D" id="1.20.1740.10">
    <property type="entry name" value="Amino acid/polyamine transporter I"/>
    <property type="match status" value="1"/>
</dbReference>
<protein>
    <submittedName>
        <fullName evidence="8">Amino acid permease</fullName>
    </submittedName>
</protein>
<keyword evidence="6 7" id="KW-0472">Membrane</keyword>